<dbReference type="InterPro" id="IPR034160">
    <property type="entry name" value="TOPRIM_GyrB"/>
</dbReference>
<reference evidence="13 14" key="1">
    <citation type="submission" date="2019-03" db="EMBL/GenBank/DDBJ databases">
        <title>Metabolic potential of uncultured bacteria and archaea associated with petroleum seepage in deep-sea sediments.</title>
        <authorList>
            <person name="Dong X."/>
            <person name="Hubert C."/>
        </authorList>
    </citation>
    <scope>NUCLEOTIDE SEQUENCE [LARGE SCALE GENOMIC DNA]</scope>
    <source>
        <strain evidence="13">E29_bin78</strain>
    </source>
</reference>
<evidence type="ECO:0000256" key="4">
    <source>
        <dbReference type="ARBA" id="ARBA00012895"/>
    </source>
</evidence>
<dbReference type="InterPro" id="IPR013759">
    <property type="entry name" value="Topo_IIA_B_C"/>
</dbReference>
<organism evidence="13 14">
    <name type="scientific">Aerophobetes bacterium</name>
    <dbReference type="NCBI Taxonomy" id="2030807"/>
    <lineage>
        <taxon>Bacteria</taxon>
        <taxon>Candidatus Aerophobota</taxon>
    </lineage>
</organism>
<dbReference type="FunFam" id="3.40.50.670:FF:000001">
    <property type="entry name" value="DNA topoisomerase 2"/>
    <property type="match status" value="1"/>
</dbReference>
<accession>A0A523UPJ0</accession>
<dbReference type="GO" id="GO:0003918">
    <property type="term" value="F:DNA topoisomerase type II (double strand cut, ATP-hydrolyzing) activity"/>
    <property type="evidence" value="ECO:0007669"/>
    <property type="project" value="UniProtKB-EC"/>
</dbReference>
<keyword evidence="6" id="KW-0547">Nucleotide-binding</keyword>
<dbReference type="InterPro" id="IPR001241">
    <property type="entry name" value="Topo_IIA"/>
</dbReference>
<keyword evidence="7" id="KW-0067">ATP-binding</keyword>
<dbReference type="EC" id="5.6.2.2" evidence="4"/>
<evidence type="ECO:0000313" key="14">
    <source>
        <dbReference type="Proteomes" id="UP000320679"/>
    </source>
</evidence>
<dbReference type="GO" id="GO:0046872">
    <property type="term" value="F:metal ion binding"/>
    <property type="evidence" value="ECO:0007669"/>
    <property type="project" value="UniProtKB-KW"/>
</dbReference>
<dbReference type="FunFam" id="3.30.230.10:FF:000005">
    <property type="entry name" value="DNA gyrase subunit B"/>
    <property type="match status" value="1"/>
</dbReference>
<dbReference type="InterPro" id="IPR003594">
    <property type="entry name" value="HATPase_dom"/>
</dbReference>
<dbReference type="InterPro" id="IPR014721">
    <property type="entry name" value="Ribsml_uS5_D2-typ_fold_subgr"/>
</dbReference>
<evidence type="ECO:0000256" key="1">
    <source>
        <dbReference type="ARBA" id="ARBA00000185"/>
    </source>
</evidence>
<dbReference type="AlphaFoldDB" id="A0A523UPJ0"/>
<evidence type="ECO:0000256" key="3">
    <source>
        <dbReference type="ARBA" id="ARBA00010708"/>
    </source>
</evidence>
<dbReference type="CDD" id="cd00822">
    <property type="entry name" value="TopoII_Trans_DNA_gyrase"/>
    <property type="match status" value="1"/>
</dbReference>
<evidence type="ECO:0000256" key="5">
    <source>
        <dbReference type="ARBA" id="ARBA00022723"/>
    </source>
</evidence>
<evidence type="ECO:0000256" key="6">
    <source>
        <dbReference type="ARBA" id="ARBA00022741"/>
    </source>
</evidence>
<feature type="non-terminal residue" evidence="13">
    <location>
        <position position="585"/>
    </location>
</feature>
<evidence type="ECO:0000256" key="9">
    <source>
        <dbReference type="ARBA" id="ARBA00023029"/>
    </source>
</evidence>
<keyword evidence="10" id="KW-0238">DNA-binding</keyword>
<evidence type="ECO:0000256" key="7">
    <source>
        <dbReference type="ARBA" id="ARBA00022840"/>
    </source>
</evidence>
<dbReference type="Pfam" id="PF01751">
    <property type="entry name" value="Toprim"/>
    <property type="match status" value="1"/>
</dbReference>
<dbReference type="Gene3D" id="3.40.50.670">
    <property type="match status" value="1"/>
</dbReference>
<evidence type="ECO:0000256" key="11">
    <source>
        <dbReference type="ARBA" id="ARBA00023235"/>
    </source>
</evidence>
<dbReference type="GO" id="GO:0005524">
    <property type="term" value="F:ATP binding"/>
    <property type="evidence" value="ECO:0007669"/>
    <property type="project" value="UniProtKB-KW"/>
</dbReference>
<protein>
    <recommendedName>
        <fullName evidence="4">DNA topoisomerase (ATP-hydrolyzing)</fullName>
        <ecNumber evidence="4">5.6.2.2</ecNumber>
    </recommendedName>
</protein>
<feature type="domain" description="Toprim" evidence="12">
    <location>
        <begin position="415"/>
        <end position="529"/>
    </location>
</feature>
<evidence type="ECO:0000259" key="12">
    <source>
        <dbReference type="PROSITE" id="PS50880"/>
    </source>
</evidence>
<dbReference type="GO" id="GO:0003677">
    <property type="term" value="F:DNA binding"/>
    <property type="evidence" value="ECO:0007669"/>
    <property type="project" value="UniProtKB-KW"/>
</dbReference>
<evidence type="ECO:0000256" key="10">
    <source>
        <dbReference type="ARBA" id="ARBA00023125"/>
    </source>
</evidence>
<dbReference type="PRINTS" id="PR00418">
    <property type="entry name" value="TPI2FAMILY"/>
</dbReference>
<dbReference type="Gene3D" id="3.30.565.10">
    <property type="entry name" value="Histidine kinase-like ATPase, C-terminal domain"/>
    <property type="match status" value="1"/>
</dbReference>
<dbReference type="PANTHER" id="PTHR45866:SF1">
    <property type="entry name" value="DNA GYRASE SUBUNIT B, MITOCHONDRIAL"/>
    <property type="match status" value="1"/>
</dbReference>
<dbReference type="CDD" id="cd16928">
    <property type="entry name" value="HATPase_GyrB-like"/>
    <property type="match status" value="1"/>
</dbReference>
<dbReference type="InterPro" id="IPR020568">
    <property type="entry name" value="Ribosomal_Su5_D2-typ_SF"/>
</dbReference>
<evidence type="ECO:0000313" key="13">
    <source>
        <dbReference type="EMBL" id="TET44450.1"/>
    </source>
</evidence>
<name>A0A523UPJ0_UNCAE</name>
<dbReference type="PROSITE" id="PS00177">
    <property type="entry name" value="TOPOISOMERASE_II"/>
    <property type="match status" value="1"/>
</dbReference>
<dbReference type="InterPro" id="IPR013760">
    <property type="entry name" value="Topo_IIA-like_dom_sf"/>
</dbReference>
<evidence type="ECO:0000256" key="2">
    <source>
        <dbReference type="ARBA" id="ARBA00001946"/>
    </source>
</evidence>
<dbReference type="InterPro" id="IPR006171">
    <property type="entry name" value="TOPRIM_dom"/>
</dbReference>
<dbReference type="SUPFAM" id="SSF55874">
    <property type="entry name" value="ATPase domain of HSP90 chaperone/DNA topoisomerase II/histidine kinase"/>
    <property type="match status" value="1"/>
</dbReference>
<dbReference type="EMBL" id="SOJK01000216">
    <property type="protein sequence ID" value="TET44450.1"/>
    <property type="molecule type" value="Genomic_DNA"/>
</dbReference>
<dbReference type="PROSITE" id="PS50880">
    <property type="entry name" value="TOPRIM"/>
    <property type="match status" value="1"/>
</dbReference>
<dbReference type="PANTHER" id="PTHR45866">
    <property type="entry name" value="DNA GYRASE/TOPOISOMERASE SUBUNIT B"/>
    <property type="match status" value="1"/>
</dbReference>
<dbReference type="SUPFAM" id="SSF54211">
    <property type="entry name" value="Ribosomal protein S5 domain 2-like"/>
    <property type="match status" value="1"/>
</dbReference>
<comment type="catalytic activity">
    <reaction evidence="1">
        <text>ATP-dependent breakage, passage and rejoining of double-stranded DNA.</text>
        <dbReference type="EC" id="5.6.2.2"/>
    </reaction>
</comment>
<dbReference type="CDD" id="cd03366">
    <property type="entry name" value="TOPRIM_TopoIIA_GyrB"/>
    <property type="match status" value="1"/>
</dbReference>
<keyword evidence="5" id="KW-0479">Metal-binding</keyword>
<keyword evidence="11 13" id="KW-0413">Isomerase</keyword>
<dbReference type="NCBIfam" id="NF004189">
    <property type="entry name" value="PRK05644.1"/>
    <property type="match status" value="1"/>
</dbReference>
<evidence type="ECO:0000256" key="8">
    <source>
        <dbReference type="ARBA" id="ARBA00022842"/>
    </source>
</evidence>
<dbReference type="Proteomes" id="UP000320679">
    <property type="component" value="Unassembled WGS sequence"/>
</dbReference>
<dbReference type="NCBIfam" id="NF011501">
    <property type="entry name" value="PRK14939.1"/>
    <property type="match status" value="1"/>
</dbReference>
<dbReference type="Pfam" id="PF00204">
    <property type="entry name" value="DNA_gyraseB"/>
    <property type="match status" value="1"/>
</dbReference>
<dbReference type="InterPro" id="IPR013506">
    <property type="entry name" value="Topo_IIA_bsu_dom2"/>
</dbReference>
<keyword evidence="9" id="KW-0799">Topoisomerase</keyword>
<comment type="cofactor">
    <cofactor evidence="2">
        <name>Mg(2+)</name>
        <dbReference type="ChEBI" id="CHEBI:18420"/>
    </cofactor>
</comment>
<dbReference type="InterPro" id="IPR036890">
    <property type="entry name" value="HATPase_C_sf"/>
</dbReference>
<comment type="similarity">
    <text evidence="3">Belongs to the type II topoisomerase GyrB family.</text>
</comment>
<sequence>MEEKYGAKDIKLLKDIEAVRRRPSMYVGSTGPRGLHHLVNEVVDNSIDEVLAGYCQNVKVVIHPDNSISVIDDGRGIPVDPHPVYKKSALELVMTSLHAGGKFDNKIYRVAGGLHGVGISVVNALSEHLEAKVRREGKVWRQCYRKGKPISPVECIGQIPADEQGTEITFKPDRKIFESIEFDWERVTRRLRELAFLNQELRIEVEDLRTDKKKVFKYEGGIRAFVKHLNQNREVLFDEPIYLKGERGPVSLEVAIQYNQSFIQDIFAFVNDINTEEGGTHLSGFKSALTRVINDYVRKEQNKAPNLLGEDVRDGLTAIINMKFPDPQFEGQMKTRLGNSEAKGIVESIVYEDLSRFLEENPSVAKLVVQKTISASRVRQAAQRAREITRKKESFGGGALPGKLAACSEENPERSELFIVEGDSAGGSAKQGRDRRFQAILPLRGKILNVEKTYLVKILNNEEIRSMITAIGTGIKDEFDLSRLRYNKVILMSDADVDGAHIRTLLLTFFYRYMQDLIREGHVYIAQPPLYKVKEGKKDHFLYADRELNTLRKKAGSKKLEIQRYKGLGEMNPDQLWQATMNPDT</sequence>
<proteinExistence type="inferred from homology"/>
<dbReference type="InterPro" id="IPR002288">
    <property type="entry name" value="DNA_gyrase_B_C"/>
</dbReference>
<dbReference type="InterPro" id="IPR018522">
    <property type="entry name" value="TopoIIA_CS"/>
</dbReference>
<dbReference type="SUPFAM" id="SSF56719">
    <property type="entry name" value="Type II DNA topoisomerase"/>
    <property type="match status" value="1"/>
</dbReference>
<dbReference type="FunFam" id="3.30.565.10:FF:000002">
    <property type="entry name" value="DNA gyrase subunit B"/>
    <property type="match status" value="1"/>
</dbReference>
<dbReference type="Pfam" id="PF00986">
    <property type="entry name" value="DNA_gyraseB_C"/>
    <property type="match status" value="1"/>
</dbReference>
<dbReference type="PRINTS" id="PR01159">
    <property type="entry name" value="DNAGYRASEB"/>
</dbReference>
<dbReference type="InterPro" id="IPR000565">
    <property type="entry name" value="Topo_IIA_B"/>
</dbReference>
<dbReference type="Gene3D" id="3.30.230.10">
    <property type="match status" value="1"/>
</dbReference>
<dbReference type="SMART" id="SM00433">
    <property type="entry name" value="TOP2c"/>
    <property type="match status" value="1"/>
</dbReference>
<dbReference type="Pfam" id="PF02518">
    <property type="entry name" value="HATPase_c"/>
    <property type="match status" value="1"/>
</dbReference>
<gene>
    <name evidence="13" type="ORF">E3J59_05060</name>
</gene>
<keyword evidence="8" id="KW-0460">Magnesium</keyword>
<comment type="caution">
    <text evidence="13">The sequence shown here is derived from an EMBL/GenBank/DDBJ whole genome shotgun (WGS) entry which is preliminary data.</text>
</comment>
<dbReference type="SMART" id="SM00387">
    <property type="entry name" value="HATPase_c"/>
    <property type="match status" value="1"/>
</dbReference>
<dbReference type="GO" id="GO:0006265">
    <property type="term" value="P:DNA topological change"/>
    <property type="evidence" value="ECO:0007669"/>
    <property type="project" value="InterPro"/>
</dbReference>